<evidence type="ECO:0000256" key="2">
    <source>
        <dbReference type="ARBA" id="ARBA00004141"/>
    </source>
</evidence>
<dbReference type="Gene3D" id="2.30.42.10">
    <property type="match status" value="2"/>
</dbReference>
<feature type="transmembrane region" description="Helical" evidence="11">
    <location>
        <begin position="188"/>
        <end position="212"/>
    </location>
</feature>
<keyword evidence="9 13" id="KW-0482">Metalloprotease</keyword>
<dbReference type="PANTHER" id="PTHR42837:SF2">
    <property type="entry name" value="MEMBRANE METALLOPROTEASE ARASP2, CHLOROPLASTIC-RELATED"/>
    <property type="match status" value="1"/>
</dbReference>
<evidence type="ECO:0000313" key="14">
    <source>
        <dbReference type="Proteomes" id="UP000244338"/>
    </source>
</evidence>
<keyword evidence="10 11" id="KW-0472">Membrane</keyword>
<evidence type="ECO:0000256" key="9">
    <source>
        <dbReference type="ARBA" id="ARBA00023049"/>
    </source>
</evidence>
<evidence type="ECO:0000256" key="5">
    <source>
        <dbReference type="ARBA" id="ARBA00022692"/>
    </source>
</evidence>
<dbReference type="GO" id="GO:0004222">
    <property type="term" value="F:metalloendopeptidase activity"/>
    <property type="evidence" value="ECO:0007669"/>
    <property type="project" value="InterPro"/>
</dbReference>
<accession>A0A2R6Y4S5</accession>
<feature type="transmembrane region" description="Helical" evidence="11">
    <location>
        <begin position="480"/>
        <end position="499"/>
    </location>
</feature>
<dbReference type="EMBL" id="PEBX01000003">
    <property type="protein sequence ID" value="PTQ57689.1"/>
    <property type="molecule type" value="Genomic_DNA"/>
</dbReference>
<feature type="domain" description="PDZ" evidence="12">
    <location>
        <begin position="221"/>
        <end position="252"/>
    </location>
</feature>
<evidence type="ECO:0000256" key="1">
    <source>
        <dbReference type="ARBA" id="ARBA00001947"/>
    </source>
</evidence>
<evidence type="ECO:0000256" key="7">
    <source>
        <dbReference type="ARBA" id="ARBA00022833"/>
    </source>
</evidence>
<dbReference type="AlphaFoldDB" id="A0A2R6Y4S5"/>
<keyword evidence="5 11" id="KW-0812">Transmembrane</keyword>
<dbReference type="CDD" id="cd23081">
    <property type="entry name" value="cpPDZ_EcRseP-like"/>
    <property type="match status" value="1"/>
</dbReference>
<dbReference type="Proteomes" id="UP000244338">
    <property type="component" value="Unassembled WGS sequence"/>
</dbReference>
<dbReference type="InterPro" id="IPR008915">
    <property type="entry name" value="Peptidase_M50"/>
</dbReference>
<keyword evidence="8 11" id="KW-1133">Transmembrane helix</keyword>
<comment type="cofactor">
    <cofactor evidence="1">
        <name>Zn(2+)</name>
        <dbReference type="ChEBI" id="CHEBI:29105"/>
    </cofactor>
</comment>
<evidence type="ECO:0000313" key="13">
    <source>
        <dbReference type="EMBL" id="PTQ57689.1"/>
    </source>
</evidence>
<sequence length="506" mass="55243">MSVTLNTVIAFIVVFGLLVFVHEFGHYWMARRAGILAREFAIGFGPKLFSFKRSETLWTIRLLPLGGYVRMAGEDGESQTIQSGTQVRLLFDQDERVTDIILDSESRPGEGEAVIVEKADLEDGLWIEVLPHEEAALKAPDGAEESEENRARVRYRVFPQANIIQHGDAMQIAPRDRQFGSKTIMQRFLTLLAGPLANILLSMVLFTVLAAMNGVQTYEPVVGSVVSGMPAELAGLKAGDKIVSLNGKSVNSWVELQSLVAGHPGQTLKLVIERDGAQYTIDVTAERAFYVSFVSDTNQIELVPGDEVVAIGGERLTSLTQAEKLLAELGGQTITLSVVRAQGDAPVIKDIRYDLKGHTLTLTEEGRIGITQLRDYSIGSIILSGPKETMLWIERIFVSLGSLFTSSHPLDQVGGPVAIFKLTGDAAGRGLSTLILWTALLSVNLGIINALPFPALDGGRMLFLLIEALRGRPIDQSKEGFVHLIGFALLILLIIVVTWNDIQKLF</sequence>
<dbReference type="CDD" id="cd06163">
    <property type="entry name" value="S2P-M50_PDZ_RseP-like"/>
    <property type="match status" value="2"/>
</dbReference>
<comment type="caution">
    <text evidence="13">The sequence shown here is derived from an EMBL/GenBank/DDBJ whole genome shotgun (WGS) entry which is preliminary data.</text>
</comment>
<dbReference type="PANTHER" id="PTHR42837">
    <property type="entry name" value="REGULATOR OF SIGMA-E PROTEASE RSEP"/>
    <property type="match status" value="1"/>
</dbReference>
<evidence type="ECO:0000256" key="3">
    <source>
        <dbReference type="ARBA" id="ARBA00007931"/>
    </source>
</evidence>
<name>A0A2R6Y4S5_9BACL</name>
<dbReference type="Pfam" id="PF17820">
    <property type="entry name" value="PDZ_6"/>
    <property type="match status" value="1"/>
</dbReference>
<evidence type="ECO:0000256" key="11">
    <source>
        <dbReference type="SAM" id="Phobius"/>
    </source>
</evidence>
<dbReference type="InterPro" id="IPR004387">
    <property type="entry name" value="Pept_M50_Zn"/>
</dbReference>
<keyword evidence="7" id="KW-0862">Zinc</keyword>
<reference evidence="14" key="1">
    <citation type="journal article" date="2018" name="Sci. Rep.">
        <title>Lignite coal burning seam in the remote Altai Mountains harbors a hydrogen-driven thermophilic microbial community.</title>
        <authorList>
            <person name="Kadnikov V.V."/>
            <person name="Mardanov A.V."/>
            <person name="Ivasenko D.A."/>
            <person name="Antsiferov D.V."/>
            <person name="Beletsky A.V."/>
            <person name="Karnachuk O.V."/>
            <person name="Ravin N.V."/>
        </authorList>
    </citation>
    <scope>NUCLEOTIDE SEQUENCE [LARGE SCALE GENOMIC DNA]</scope>
</reference>
<dbReference type="Pfam" id="PF02163">
    <property type="entry name" value="Peptidase_M50"/>
    <property type="match status" value="1"/>
</dbReference>
<dbReference type="SMART" id="SM00228">
    <property type="entry name" value="PDZ"/>
    <property type="match status" value="2"/>
</dbReference>
<evidence type="ECO:0000256" key="8">
    <source>
        <dbReference type="ARBA" id="ARBA00022989"/>
    </source>
</evidence>
<dbReference type="InterPro" id="IPR041489">
    <property type="entry name" value="PDZ_6"/>
</dbReference>
<dbReference type="GO" id="GO:0016020">
    <property type="term" value="C:membrane"/>
    <property type="evidence" value="ECO:0007669"/>
    <property type="project" value="UniProtKB-SubCell"/>
</dbReference>
<feature type="transmembrane region" description="Helical" evidence="11">
    <location>
        <begin position="434"/>
        <end position="456"/>
    </location>
</feature>
<dbReference type="PROSITE" id="PS50106">
    <property type="entry name" value="PDZ"/>
    <property type="match status" value="1"/>
</dbReference>
<dbReference type="SUPFAM" id="SSF50156">
    <property type="entry name" value="PDZ domain-like"/>
    <property type="match status" value="2"/>
</dbReference>
<evidence type="ECO:0000256" key="6">
    <source>
        <dbReference type="ARBA" id="ARBA00022801"/>
    </source>
</evidence>
<evidence type="ECO:0000256" key="10">
    <source>
        <dbReference type="ARBA" id="ARBA00023136"/>
    </source>
</evidence>
<dbReference type="GO" id="GO:0006508">
    <property type="term" value="P:proteolysis"/>
    <property type="evidence" value="ECO:0007669"/>
    <property type="project" value="UniProtKB-KW"/>
</dbReference>
<feature type="transmembrane region" description="Helical" evidence="11">
    <location>
        <begin position="6"/>
        <end position="28"/>
    </location>
</feature>
<comment type="subcellular location">
    <subcellularLocation>
        <location evidence="2">Membrane</location>
        <topology evidence="2">Multi-pass membrane protein</topology>
    </subcellularLocation>
</comment>
<organism evidence="13 14">
    <name type="scientific">Candidatus Carbonibacillus altaicus</name>
    <dbReference type="NCBI Taxonomy" id="2163959"/>
    <lineage>
        <taxon>Bacteria</taxon>
        <taxon>Bacillati</taxon>
        <taxon>Bacillota</taxon>
        <taxon>Bacilli</taxon>
        <taxon>Bacillales</taxon>
        <taxon>Candidatus Carbonibacillus</taxon>
    </lineage>
</organism>
<keyword evidence="4 13" id="KW-0645">Protease</keyword>
<proteinExistence type="inferred from homology"/>
<comment type="similarity">
    <text evidence="3">Belongs to the peptidase M50B family.</text>
</comment>
<evidence type="ECO:0000259" key="12">
    <source>
        <dbReference type="PROSITE" id="PS50106"/>
    </source>
</evidence>
<evidence type="ECO:0000256" key="4">
    <source>
        <dbReference type="ARBA" id="ARBA00022670"/>
    </source>
</evidence>
<keyword evidence="6" id="KW-0378">Hydrolase</keyword>
<gene>
    <name evidence="13" type="ORF">BSOLF_0884</name>
</gene>
<dbReference type="InterPro" id="IPR036034">
    <property type="entry name" value="PDZ_sf"/>
</dbReference>
<protein>
    <submittedName>
        <fullName evidence="13">Membrane-associated zinc metalloprotease</fullName>
    </submittedName>
</protein>
<dbReference type="InterPro" id="IPR001478">
    <property type="entry name" value="PDZ"/>
</dbReference>